<dbReference type="GO" id="GO:0046872">
    <property type="term" value="F:metal ion binding"/>
    <property type="evidence" value="ECO:0007669"/>
    <property type="project" value="UniProtKB-KW"/>
</dbReference>
<dbReference type="Pfam" id="PF02445">
    <property type="entry name" value="NadA"/>
    <property type="match status" value="1"/>
</dbReference>
<accession>A0A927IK70</accession>
<dbReference type="EC" id="2.5.1.72" evidence="3 10"/>
<dbReference type="GO" id="GO:0051539">
    <property type="term" value="F:4 iron, 4 sulfur cluster binding"/>
    <property type="evidence" value="ECO:0007669"/>
    <property type="project" value="UniProtKB-KW"/>
</dbReference>
<keyword evidence="8" id="KW-0408">Iron</keyword>
<evidence type="ECO:0000256" key="4">
    <source>
        <dbReference type="ARBA" id="ARBA00022485"/>
    </source>
</evidence>
<dbReference type="GO" id="GO:0008987">
    <property type="term" value="F:quinolinate synthetase A activity"/>
    <property type="evidence" value="ECO:0007669"/>
    <property type="project" value="UniProtKB-UniRule"/>
</dbReference>
<evidence type="ECO:0000256" key="1">
    <source>
        <dbReference type="ARBA" id="ARBA00001966"/>
    </source>
</evidence>
<keyword evidence="7" id="KW-0479">Metal-binding</keyword>
<keyword evidence="5" id="KW-0662">Pyridine nucleotide biosynthesis</keyword>
<dbReference type="RefSeq" id="WP_191619665.1">
    <property type="nucleotide sequence ID" value="NZ_JACYFG010000061.1"/>
</dbReference>
<reference evidence="11" key="1">
    <citation type="submission" date="2020-09" db="EMBL/GenBank/DDBJ databases">
        <title>Pelagicoccus enzymogenes sp. nov. with an EPS production, isolated from marine sediment.</title>
        <authorList>
            <person name="Feng X."/>
        </authorList>
    </citation>
    <scope>NUCLEOTIDE SEQUENCE</scope>
    <source>
        <strain evidence="11">NFK12</strain>
    </source>
</reference>
<comment type="pathway">
    <text evidence="2">Cofactor biosynthesis; NAD(+) biosynthesis; quinolinate from iminoaspartate: step 1/1.</text>
</comment>
<evidence type="ECO:0000256" key="5">
    <source>
        <dbReference type="ARBA" id="ARBA00022642"/>
    </source>
</evidence>
<evidence type="ECO:0000256" key="3">
    <source>
        <dbReference type="ARBA" id="ARBA00012669"/>
    </source>
</evidence>
<evidence type="ECO:0000313" key="12">
    <source>
        <dbReference type="Proteomes" id="UP000622317"/>
    </source>
</evidence>
<evidence type="ECO:0000256" key="9">
    <source>
        <dbReference type="ARBA" id="ARBA00023014"/>
    </source>
</evidence>
<gene>
    <name evidence="11" type="primary">nadA</name>
    <name evidence="11" type="ORF">IEN85_24060</name>
</gene>
<dbReference type="SUPFAM" id="SSF142754">
    <property type="entry name" value="NadA-like"/>
    <property type="match status" value="1"/>
</dbReference>
<dbReference type="Gene3D" id="3.40.50.10800">
    <property type="entry name" value="NadA-like"/>
    <property type="match status" value="3"/>
</dbReference>
<evidence type="ECO:0000256" key="10">
    <source>
        <dbReference type="NCBIfam" id="TIGR00550"/>
    </source>
</evidence>
<dbReference type="GO" id="GO:0005829">
    <property type="term" value="C:cytosol"/>
    <property type="evidence" value="ECO:0007669"/>
    <property type="project" value="TreeGrafter"/>
</dbReference>
<evidence type="ECO:0000256" key="6">
    <source>
        <dbReference type="ARBA" id="ARBA00022679"/>
    </source>
</evidence>
<dbReference type="NCBIfam" id="TIGR00550">
    <property type="entry name" value="nadA"/>
    <property type="match status" value="1"/>
</dbReference>
<dbReference type="NCBIfam" id="NF006879">
    <property type="entry name" value="PRK09375.1-4"/>
    <property type="match status" value="1"/>
</dbReference>
<dbReference type="InterPro" id="IPR003473">
    <property type="entry name" value="NadA"/>
</dbReference>
<dbReference type="Proteomes" id="UP000622317">
    <property type="component" value="Unassembled WGS sequence"/>
</dbReference>
<keyword evidence="6" id="KW-0808">Transferase</keyword>
<dbReference type="InterPro" id="IPR036094">
    <property type="entry name" value="NadA_sf"/>
</dbReference>
<evidence type="ECO:0000313" key="11">
    <source>
        <dbReference type="EMBL" id="MBD5782594.1"/>
    </source>
</evidence>
<keyword evidence="4" id="KW-0004">4Fe-4S</keyword>
<proteinExistence type="predicted"/>
<organism evidence="11 12">
    <name type="scientific">Pelagicoccus enzymogenes</name>
    <dbReference type="NCBI Taxonomy" id="2773457"/>
    <lineage>
        <taxon>Bacteria</taxon>
        <taxon>Pseudomonadati</taxon>
        <taxon>Verrucomicrobiota</taxon>
        <taxon>Opitutia</taxon>
        <taxon>Puniceicoccales</taxon>
        <taxon>Pelagicoccaceae</taxon>
        <taxon>Pelagicoccus</taxon>
    </lineage>
</organism>
<dbReference type="PANTHER" id="PTHR30573">
    <property type="entry name" value="QUINOLINATE SYNTHETASE A"/>
    <property type="match status" value="1"/>
</dbReference>
<comment type="cofactor">
    <cofactor evidence="1">
        <name>[4Fe-4S] cluster</name>
        <dbReference type="ChEBI" id="CHEBI:49883"/>
    </cofactor>
</comment>
<evidence type="ECO:0000256" key="8">
    <source>
        <dbReference type="ARBA" id="ARBA00023004"/>
    </source>
</evidence>
<dbReference type="GO" id="GO:0034628">
    <property type="term" value="P:'de novo' NAD+ biosynthetic process from L-aspartate"/>
    <property type="evidence" value="ECO:0007669"/>
    <property type="project" value="TreeGrafter"/>
</dbReference>
<evidence type="ECO:0000256" key="7">
    <source>
        <dbReference type="ARBA" id="ARBA00022723"/>
    </source>
</evidence>
<evidence type="ECO:0000256" key="2">
    <source>
        <dbReference type="ARBA" id="ARBA00005065"/>
    </source>
</evidence>
<sequence>MVSAADNRKYTEAQIAEEAERLLAKLMHVECEASRSWNLEACREIAPLTLEINELKKEKGAVILAHSYVEPEIVYGVADFAGDSYMLSLKAKESGAKSIVFSGVVFMAETAKILSPDSQVVVPDRASGCSLADSLTGEQLRELKKAYPDAAVVCYINSTAEVKAECDVCVTSSNVYKIVASLPQKQVLFVPDRLMAENIRVEMKKLGIDKEIVSSDGTCIVHDNFDPETIAEARSKFPGLKVVSHPECTLNITEKSDYVGSTGGMMQYVKATEAPYFMMLTECGLVERIEVEAPEKRFISGCKLCPYMKMNSLEKIRDVLVAPRPEQVIELDEDLRQKALYSIDRMFEIAEGAPHQPGKGC</sequence>
<comment type="caution">
    <text evidence="11">The sequence shown here is derived from an EMBL/GenBank/DDBJ whole genome shotgun (WGS) entry which is preliminary data.</text>
</comment>
<dbReference type="PANTHER" id="PTHR30573:SF0">
    <property type="entry name" value="QUINOLINATE SYNTHASE, CHLOROPLASTIC"/>
    <property type="match status" value="1"/>
</dbReference>
<keyword evidence="12" id="KW-1185">Reference proteome</keyword>
<dbReference type="EMBL" id="JACYFG010000061">
    <property type="protein sequence ID" value="MBD5782594.1"/>
    <property type="molecule type" value="Genomic_DNA"/>
</dbReference>
<dbReference type="AlphaFoldDB" id="A0A927IK70"/>
<dbReference type="NCBIfam" id="NF006878">
    <property type="entry name" value="PRK09375.1-2"/>
    <property type="match status" value="1"/>
</dbReference>
<name>A0A927IK70_9BACT</name>
<protein>
    <recommendedName>
        <fullName evidence="3 10">Quinolinate synthase</fullName>
        <ecNumber evidence="3 10">2.5.1.72</ecNumber>
    </recommendedName>
</protein>
<keyword evidence="9" id="KW-0411">Iron-sulfur</keyword>